<protein>
    <recommendedName>
        <fullName evidence="1">DAC domain-containing protein</fullName>
    </recommendedName>
</protein>
<dbReference type="KEGG" id="plon:Pla110_07760"/>
<dbReference type="PROSITE" id="PS51794">
    <property type="entry name" value="DAC"/>
    <property type="match status" value="1"/>
</dbReference>
<dbReference type="AlphaFoldDB" id="A0A518CIM2"/>
<dbReference type="Pfam" id="PF02457">
    <property type="entry name" value="DAC"/>
    <property type="match status" value="1"/>
</dbReference>
<dbReference type="RefSeq" id="WP_144993398.1">
    <property type="nucleotide sequence ID" value="NZ_CP036281.1"/>
</dbReference>
<dbReference type="SUPFAM" id="SSF143597">
    <property type="entry name" value="YojJ-like"/>
    <property type="match status" value="1"/>
</dbReference>
<dbReference type="InterPro" id="IPR048555">
    <property type="entry name" value="DACNH"/>
</dbReference>
<dbReference type="Pfam" id="PF21750">
    <property type="entry name" value="DACNH"/>
    <property type="match status" value="1"/>
</dbReference>
<evidence type="ECO:0000313" key="2">
    <source>
        <dbReference type="EMBL" id="QDU79072.1"/>
    </source>
</evidence>
<name>A0A518CIM2_9PLAN</name>
<dbReference type="OrthoDB" id="5569081at2"/>
<dbReference type="InterPro" id="IPR003390">
    <property type="entry name" value="DNA_integrity_scan_DisA_N"/>
</dbReference>
<keyword evidence="3" id="KW-1185">Reference proteome</keyword>
<evidence type="ECO:0000313" key="3">
    <source>
        <dbReference type="Proteomes" id="UP000317178"/>
    </source>
</evidence>
<sequence length="498" mass="55387">MHQILRFEKQILAACEKHLRDVLDLLSCKIECHVILVGVDAGSMSVLAEDGYAANFEIEKHFSHPQQFPLHPSDDLEEVEWYRGYQAYDMQCGEWWGEIQDAVKHAINGQGLLSSVSPTVEVNGKVVALVAIFSETDLMKYPTVTMDVFTNHGRWPSLQFGVIEAVLNQFAEELDKRNPGREKGYEPLDSQQTLRVAGDFFMRMHSRSGNLVPGLDIHYRGALKLFDACNIIASFPYEKREGLGGMIIADPAHPAIDTVLKYKLPMLLNHHRRVRKMLEMCSGGLSILCDSRYAWGLGRFDKTKYDPSKMEICTVEFKGHHHWQMSHLGTTLMDVRYGNPGLPQPPVKLDIVRSALAKQFGVVSNSDILCEIVKIAAQSHHGAVVVISKNAANECERIAGMFGIRPFDFDENALCGAMSIDGAIMVDPQGVCHGVGLILDGNLAPNEDPSRGARFNSVTRYINTHPDCVIVVVSEDGMVNVFPDQETNDVYQVGSTTD</sequence>
<dbReference type="InterPro" id="IPR048554">
    <property type="entry name" value="DACNG"/>
</dbReference>
<evidence type="ECO:0000259" key="1">
    <source>
        <dbReference type="PROSITE" id="PS51794"/>
    </source>
</evidence>
<feature type="domain" description="DAC" evidence="1">
    <location>
        <begin position="349"/>
        <end position="493"/>
    </location>
</feature>
<gene>
    <name evidence="2" type="ORF">Pla110_07760</name>
</gene>
<reference evidence="2 3" key="1">
    <citation type="submission" date="2019-02" db="EMBL/GenBank/DDBJ databases">
        <title>Deep-cultivation of Planctomycetes and their phenomic and genomic characterization uncovers novel biology.</title>
        <authorList>
            <person name="Wiegand S."/>
            <person name="Jogler M."/>
            <person name="Boedeker C."/>
            <person name="Pinto D."/>
            <person name="Vollmers J."/>
            <person name="Rivas-Marin E."/>
            <person name="Kohn T."/>
            <person name="Peeters S.H."/>
            <person name="Heuer A."/>
            <person name="Rast P."/>
            <person name="Oberbeckmann S."/>
            <person name="Bunk B."/>
            <person name="Jeske O."/>
            <person name="Meyerdierks A."/>
            <person name="Storesund J.E."/>
            <person name="Kallscheuer N."/>
            <person name="Luecker S."/>
            <person name="Lage O.M."/>
            <person name="Pohl T."/>
            <person name="Merkel B.J."/>
            <person name="Hornburger P."/>
            <person name="Mueller R.-W."/>
            <person name="Bruemmer F."/>
            <person name="Labrenz M."/>
            <person name="Spormann A.M."/>
            <person name="Op den Camp H."/>
            <person name="Overmann J."/>
            <person name="Amann R."/>
            <person name="Jetten M.S.M."/>
            <person name="Mascher T."/>
            <person name="Medema M.H."/>
            <person name="Devos D.P."/>
            <person name="Kaster A.-K."/>
            <person name="Ovreas L."/>
            <person name="Rohde M."/>
            <person name="Galperin M.Y."/>
            <person name="Jogler C."/>
        </authorList>
    </citation>
    <scope>NUCLEOTIDE SEQUENCE [LARGE SCALE GENOMIC DNA]</scope>
    <source>
        <strain evidence="2 3">Pla110</strain>
    </source>
</reference>
<dbReference type="InterPro" id="IPR036888">
    <property type="entry name" value="DNA_integrity_DisA_N_sf"/>
</dbReference>
<dbReference type="EMBL" id="CP036281">
    <property type="protein sequence ID" value="QDU79072.1"/>
    <property type="molecule type" value="Genomic_DNA"/>
</dbReference>
<organism evidence="2 3">
    <name type="scientific">Polystyrenella longa</name>
    <dbReference type="NCBI Taxonomy" id="2528007"/>
    <lineage>
        <taxon>Bacteria</taxon>
        <taxon>Pseudomonadati</taxon>
        <taxon>Planctomycetota</taxon>
        <taxon>Planctomycetia</taxon>
        <taxon>Planctomycetales</taxon>
        <taxon>Planctomycetaceae</taxon>
        <taxon>Polystyrenella</taxon>
    </lineage>
</organism>
<dbReference type="Proteomes" id="UP000317178">
    <property type="component" value="Chromosome"/>
</dbReference>
<dbReference type="Pfam" id="PF21752">
    <property type="entry name" value="DACNG"/>
    <property type="match status" value="1"/>
</dbReference>
<accession>A0A518CIM2</accession>
<dbReference type="Gene3D" id="3.40.1700.10">
    <property type="entry name" value="DNA integrity scanning protein, DisA, N-terminal domain"/>
    <property type="match status" value="1"/>
</dbReference>
<proteinExistence type="predicted"/>